<evidence type="ECO:0000256" key="4">
    <source>
        <dbReference type="ARBA" id="ARBA00022692"/>
    </source>
</evidence>
<evidence type="ECO:0000256" key="6">
    <source>
        <dbReference type="ARBA" id="ARBA00023136"/>
    </source>
</evidence>
<keyword evidence="3" id="KW-0813">Transport</keyword>
<dbReference type="GO" id="GO:0015171">
    <property type="term" value="F:amino acid transmembrane transporter activity"/>
    <property type="evidence" value="ECO:0007669"/>
    <property type="project" value="TreeGrafter"/>
</dbReference>
<feature type="transmembrane region" description="Helical" evidence="7">
    <location>
        <begin position="190"/>
        <end position="209"/>
    </location>
</feature>
<comment type="subcellular location">
    <subcellularLocation>
        <location evidence="1">Membrane</location>
        <topology evidence="1">Multi-pass membrane protein</topology>
    </subcellularLocation>
</comment>
<feature type="transmembrane region" description="Helical" evidence="7">
    <location>
        <begin position="455"/>
        <end position="476"/>
    </location>
</feature>
<dbReference type="PANTHER" id="PTHR43243">
    <property type="entry name" value="INNER MEMBRANE TRANSPORTER YGJI-RELATED"/>
    <property type="match status" value="1"/>
</dbReference>
<dbReference type="AlphaFoldDB" id="A0A1D1YDP2"/>
<proteinExistence type="inferred from homology"/>
<dbReference type="PIRSF" id="PIRSF006060">
    <property type="entry name" value="AA_transporter"/>
    <property type="match status" value="1"/>
</dbReference>
<feature type="transmembrane region" description="Helical" evidence="7">
    <location>
        <begin position="51"/>
        <end position="72"/>
    </location>
</feature>
<keyword evidence="6 7" id="KW-0472">Membrane</keyword>
<evidence type="ECO:0000256" key="3">
    <source>
        <dbReference type="ARBA" id="ARBA00022448"/>
    </source>
</evidence>
<dbReference type="PANTHER" id="PTHR43243:SF4">
    <property type="entry name" value="CATIONIC AMINO ACID TRANSPORTER 4"/>
    <property type="match status" value="1"/>
</dbReference>
<dbReference type="Gene3D" id="1.20.1740.10">
    <property type="entry name" value="Amino acid/polyamine transporter I"/>
    <property type="match status" value="1"/>
</dbReference>
<feature type="transmembrane region" description="Helical" evidence="7">
    <location>
        <begin position="395"/>
        <end position="414"/>
    </location>
</feature>
<reference evidence="8" key="1">
    <citation type="submission" date="2015-07" db="EMBL/GenBank/DDBJ databases">
        <title>Transcriptome Assembly of Anthurium amnicola.</title>
        <authorList>
            <person name="Suzuki J."/>
        </authorList>
    </citation>
    <scope>NUCLEOTIDE SEQUENCE</scope>
</reference>
<gene>
    <name evidence="8" type="primary">yhdG_1</name>
    <name evidence="8" type="ORF">g.168054</name>
</gene>
<evidence type="ECO:0000256" key="7">
    <source>
        <dbReference type="SAM" id="Phobius"/>
    </source>
</evidence>
<organism evidence="8">
    <name type="scientific">Anthurium amnicola</name>
    <dbReference type="NCBI Taxonomy" id="1678845"/>
    <lineage>
        <taxon>Eukaryota</taxon>
        <taxon>Viridiplantae</taxon>
        <taxon>Streptophyta</taxon>
        <taxon>Embryophyta</taxon>
        <taxon>Tracheophyta</taxon>
        <taxon>Spermatophyta</taxon>
        <taxon>Magnoliopsida</taxon>
        <taxon>Liliopsida</taxon>
        <taxon>Araceae</taxon>
        <taxon>Pothoideae</taxon>
        <taxon>Potheae</taxon>
        <taxon>Anthurium</taxon>
    </lineage>
</organism>
<keyword evidence="5 7" id="KW-1133">Transmembrane helix</keyword>
<protein>
    <submittedName>
        <fullName evidence="8">Putative amino acid permease YhdG</fullName>
    </submittedName>
</protein>
<evidence type="ECO:0000313" key="8">
    <source>
        <dbReference type="EMBL" id="JAT52720.1"/>
    </source>
</evidence>
<name>A0A1D1YDP2_9ARAE</name>
<sequence>MASGGYAFYTSGASKQEEESKWKYHFRKLLTVKTIQSLESDQKVSELKKSLSAFDLTMIGLGGIIGSGIFVLTGNAAAENAGPAVVISFIISGIASAFAALSYSELASMIPVSGSAYTYAYATMGELVGWIIGWDLILEYLVGAATVAAGWSGYFVYFLSTFNVQLAPSWTVAPIAFNQTTQEFMRVPDAYFNLPAFLITFILTVLLIVGIKESATFNSIIVSLKVVVIVIFVLAASTKVDPKNYQPFVPPNEGSFPRYGVTGIFSAATVVFFSYIGFDAVSTTAQEAKNPQRDLPIGIIGSLLVSTVLYVAVCLVLTGVVPYKELNGPAPIAVAVSKTGMRWLGVIVDLGALAGLTSVILISLMGQPRIFYSMAQDGLFPELFGRIHPRFKTPYITISITGIICAVAAAIFPIDVLAELTSVGTLLAFFLVNLGVMVLRIHAPDAPRKFKVPGGPYFVPIVGALLSLLLFATAHKASIERVFIWMAVGLLIYGFYGRTHSKLNNPERRDGGMGEKNIGMTIEDENAKRDDEIHLENA</sequence>
<dbReference type="GO" id="GO:0005886">
    <property type="term" value="C:plasma membrane"/>
    <property type="evidence" value="ECO:0007669"/>
    <property type="project" value="TreeGrafter"/>
</dbReference>
<feature type="transmembrane region" description="Helical" evidence="7">
    <location>
        <begin position="216"/>
        <end position="236"/>
    </location>
</feature>
<feature type="transmembrane region" description="Helical" evidence="7">
    <location>
        <begin position="256"/>
        <end position="278"/>
    </location>
</feature>
<dbReference type="EMBL" id="GDJX01015216">
    <property type="protein sequence ID" value="JAT52720.1"/>
    <property type="molecule type" value="Transcribed_RNA"/>
</dbReference>
<evidence type="ECO:0000256" key="2">
    <source>
        <dbReference type="ARBA" id="ARBA00008572"/>
    </source>
</evidence>
<dbReference type="InterPro" id="IPR002293">
    <property type="entry name" value="AA/rel_permease1"/>
</dbReference>
<feature type="transmembrane region" description="Helical" evidence="7">
    <location>
        <begin position="482"/>
        <end position="499"/>
    </location>
</feature>
<dbReference type="Pfam" id="PF13520">
    <property type="entry name" value="AA_permease_2"/>
    <property type="match status" value="1"/>
</dbReference>
<feature type="transmembrane region" description="Helical" evidence="7">
    <location>
        <begin position="343"/>
        <end position="364"/>
    </location>
</feature>
<comment type="similarity">
    <text evidence="2">Belongs to the amino acid-polyamine-organocation (APC) superfamily. Cationic amino acid transporter (CAT) (TC 2.A.3.3) family.</text>
</comment>
<feature type="transmembrane region" description="Helical" evidence="7">
    <location>
        <begin position="299"/>
        <end position="323"/>
    </location>
</feature>
<keyword evidence="4 7" id="KW-0812">Transmembrane</keyword>
<evidence type="ECO:0000256" key="5">
    <source>
        <dbReference type="ARBA" id="ARBA00022989"/>
    </source>
</evidence>
<feature type="transmembrane region" description="Helical" evidence="7">
    <location>
        <begin position="420"/>
        <end position="443"/>
    </location>
</feature>
<feature type="transmembrane region" description="Helical" evidence="7">
    <location>
        <begin position="84"/>
        <end position="104"/>
    </location>
</feature>
<accession>A0A1D1YDP2</accession>
<evidence type="ECO:0000256" key="1">
    <source>
        <dbReference type="ARBA" id="ARBA00004141"/>
    </source>
</evidence>